<gene>
    <name evidence="3" type="ORF">WOLCODRAFT_159135</name>
</gene>
<feature type="domain" description="Fungal-type protein kinase" evidence="2">
    <location>
        <begin position="397"/>
        <end position="713"/>
    </location>
</feature>
<feature type="domain" description="Fungal-type protein kinase" evidence="2">
    <location>
        <begin position="783"/>
        <end position="822"/>
    </location>
</feature>
<proteinExistence type="predicted"/>
<sequence>MAIFSPSTWISHLFRHIPLSLHRVPDYIVMQSTDSDDDCSHDESVTDNYEPVPVPQRELPFTTAVPAPRQCQSADAGNDPPLNKMPPPRLAATQPLPIYRSTAIGSVISKNGIESTAVVAWIKDEYPDKISWNHDPVELIRSTWGLEPTDIRDIPHPTTETSSTAHYTVVQKLAKAYCDTSKEDLCYEPLLEFIESLHRQLFGDPDYGAPGCSRSLRDRKNRGLKRIRNVLFNPIKQMASRKTVPTNVPDMARPLDGQFVNMNNRIVTGSYSRAKPDMMFSTNEDRQSQAWSWSLASAEVKKGKCKWMWGKEDIKIDLDGLRHRYLKNYPQCIDRPGAKRKRGDKVDPEMIKPGKRARLSTENVTEATNTRQSRGHENTRKDANDTDGHGWEIDGADIQKISKQLGLTDDEAQMLKYINEQMSHNVRSYGSGILFRDMTLQLWYADRMGIIVSRPIHMIEEPELLLYTVAAMGQADIYQMGICHLMEFNTSKRKFTTYRNAKLVLGVDQDVKDSEGEDVKEPLEFEVTAADENDVFTDFGIVGRGTTVVPVRATGHAVNVCGSGELVAKIAWPVKRQNRDETECIRKIRKVLAVEKPSILKHIVELKCYMSREIDELELPRTYLGTRVLDERIFRTMILEKYDRLEAMNNAAEFKIIFIDAVRAHRWVYKETNILHQDISSNNVMFYRDGRSVRGVLCDWDQAAAPVDDPEESEDQSDDPAWSASNAEQPAGNADFLDWKADLLAEGSFTPKNVGKPSPSEAQGVPETESGAAELELPPEPLRYRTGTAPFMAVDLLAKGGVSAHRYRHDLESFFYLLVYVCAKFDVKQHRLGRIYEWESANLSQVGEKKRTFLENPVVFNDTFQNQTDTGFIRLSQAWARRLRPMFRDSAEKSAKVMGLRDDRNLLLEDIASCRHDQRRIELAAKEHETSRQIRQLKAEQNVQCTYKKFMTIMGAPAT</sequence>
<evidence type="ECO:0000259" key="2">
    <source>
        <dbReference type="Pfam" id="PF17667"/>
    </source>
</evidence>
<dbReference type="EMBL" id="KB468009">
    <property type="protein sequence ID" value="PCH39538.1"/>
    <property type="molecule type" value="Genomic_DNA"/>
</dbReference>
<dbReference type="AlphaFoldDB" id="A0A2H3JP87"/>
<dbReference type="PANTHER" id="PTHR38248:SF2">
    <property type="entry name" value="FUNK1 11"/>
    <property type="match status" value="1"/>
</dbReference>
<feature type="region of interest" description="Disordered" evidence="1">
    <location>
        <begin position="33"/>
        <end position="54"/>
    </location>
</feature>
<dbReference type="Pfam" id="PF17667">
    <property type="entry name" value="Pkinase_fungal"/>
    <property type="match status" value="2"/>
</dbReference>
<feature type="region of interest" description="Disordered" evidence="1">
    <location>
        <begin position="750"/>
        <end position="779"/>
    </location>
</feature>
<evidence type="ECO:0000313" key="3">
    <source>
        <dbReference type="EMBL" id="PCH39538.1"/>
    </source>
</evidence>
<dbReference type="Gene3D" id="1.10.510.10">
    <property type="entry name" value="Transferase(Phosphotransferase) domain 1"/>
    <property type="match status" value="1"/>
</dbReference>
<evidence type="ECO:0000256" key="1">
    <source>
        <dbReference type="SAM" id="MobiDB-lite"/>
    </source>
</evidence>
<feature type="region of interest" description="Disordered" evidence="1">
    <location>
        <begin position="705"/>
        <end position="729"/>
    </location>
</feature>
<dbReference type="InterPro" id="IPR011009">
    <property type="entry name" value="Kinase-like_dom_sf"/>
</dbReference>
<feature type="compositionally biased region" description="Polar residues" evidence="1">
    <location>
        <begin position="360"/>
        <end position="372"/>
    </location>
</feature>
<name>A0A2H3JP87_WOLCO</name>
<feature type="compositionally biased region" description="Basic and acidic residues" evidence="1">
    <location>
        <begin position="374"/>
        <end position="390"/>
    </location>
</feature>
<dbReference type="PANTHER" id="PTHR38248">
    <property type="entry name" value="FUNK1 6"/>
    <property type="match status" value="1"/>
</dbReference>
<keyword evidence="4" id="KW-1185">Reference proteome</keyword>
<protein>
    <recommendedName>
        <fullName evidence="2">Fungal-type protein kinase domain-containing protein</fullName>
    </recommendedName>
</protein>
<feature type="compositionally biased region" description="Acidic residues" evidence="1">
    <location>
        <begin position="708"/>
        <end position="718"/>
    </location>
</feature>
<dbReference type="OrthoDB" id="5584477at2759"/>
<dbReference type="SUPFAM" id="SSF56112">
    <property type="entry name" value="Protein kinase-like (PK-like)"/>
    <property type="match status" value="1"/>
</dbReference>
<accession>A0A2H3JP87</accession>
<dbReference type="OMA" id="PSTWISH"/>
<feature type="region of interest" description="Disordered" evidence="1">
    <location>
        <begin position="336"/>
        <end position="390"/>
    </location>
</feature>
<evidence type="ECO:0000313" key="4">
    <source>
        <dbReference type="Proteomes" id="UP000218811"/>
    </source>
</evidence>
<reference evidence="3 4" key="1">
    <citation type="journal article" date="2012" name="Science">
        <title>The Paleozoic origin of enzymatic lignin decomposition reconstructed from 31 fungal genomes.</title>
        <authorList>
            <person name="Floudas D."/>
            <person name="Binder M."/>
            <person name="Riley R."/>
            <person name="Barry K."/>
            <person name="Blanchette R.A."/>
            <person name="Henrissat B."/>
            <person name="Martinez A.T."/>
            <person name="Otillar R."/>
            <person name="Spatafora J.W."/>
            <person name="Yadav J.S."/>
            <person name="Aerts A."/>
            <person name="Benoit I."/>
            <person name="Boyd A."/>
            <person name="Carlson A."/>
            <person name="Copeland A."/>
            <person name="Coutinho P.M."/>
            <person name="de Vries R.P."/>
            <person name="Ferreira P."/>
            <person name="Findley K."/>
            <person name="Foster B."/>
            <person name="Gaskell J."/>
            <person name="Glotzer D."/>
            <person name="Gorecki P."/>
            <person name="Heitman J."/>
            <person name="Hesse C."/>
            <person name="Hori C."/>
            <person name="Igarashi K."/>
            <person name="Jurgens J.A."/>
            <person name="Kallen N."/>
            <person name="Kersten P."/>
            <person name="Kohler A."/>
            <person name="Kuees U."/>
            <person name="Kumar T.K.A."/>
            <person name="Kuo A."/>
            <person name="LaButti K."/>
            <person name="Larrondo L.F."/>
            <person name="Lindquist E."/>
            <person name="Ling A."/>
            <person name="Lombard V."/>
            <person name="Lucas S."/>
            <person name="Lundell T."/>
            <person name="Martin R."/>
            <person name="McLaughlin D.J."/>
            <person name="Morgenstern I."/>
            <person name="Morin E."/>
            <person name="Murat C."/>
            <person name="Nagy L.G."/>
            <person name="Nolan M."/>
            <person name="Ohm R.A."/>
            <person name="Patyshakuliyeva A."/>
            <person name="Rokas A."/>
            <person name="Ruiz-Duenas F.J."/>
            <person name="Sabat G."/>
            <person name="Salamov A."/>
            <person name="Samejima M."/>
            <person name="Schmutz J."/>
            <person name="Slot J.C."/>
            <person name="St John F."/>
            <person name="Stenlid J."/>
            <person name="Sun H."/>
            <person name="Sun S."/>
            <person name="Syed K."/>
            <person name="Tsang A."/>
            <person name="Wiebenga A."/>
            <person name="Young D."/>
            <person name="Pisabarro A."/>
            <person name="Eastwood D.C."/>
            <person name="Martin F."/>
            <person name="Cullen D."/>
            <person name="Grigoriev I.V."/>
            <person name="Hibbett D.S."/>
        </authorList>
    </citation>
    <scope>NUCLEOTIDE SEQUENCE [LARGE SCALE GENOMIC DNA]</scope>
    <source>
        <strain evidence="3 4">MD-104</strain>
    </source>
</reference>
<organism evidence="3 4">
    <name type="scientific">Wolfiporia cocos (strain MD-104)</name>
    <name type="common">Brown rot fungus</name>
    <dbReference type="NCBI Taxonomy" id="742152"/>
    <lineage>
        <taxon>Eukaryota</taxon>
        <taxon>Fungi</taxon>
        <taxon>Dikarya</taxon>
        <taxon>Basidiomycota</taxon>
        <taxon>Agaricomycotina</taxon>
        <taxon>Agaricomycetes</taxon>
        <taxon>Polyporales</taxon>
        <taxon>Phaeolaceae</taxon>
        <taxon>Wolfiporia</taxon>
    </lineage>
</organism>
<dbReference type="STRING" id="742152.A0A2H3JP87"/>
<dbReference type="InterPro" id="IPR040976">
    <property type="entry name" value="Pkinase_fungal"/>
</dbReference>
<dbReference type="Proteomes" id="UP000218811">
    <property type="component" value="Unassembled WGS sequence"/>
</dbReference>